<dbReference type="RefSeq" id="WP_153821429.1">
    <property type="nucleotide sequence ID" value="NZ_WJIE01000006.1"/>
</dbReference>
<dbReference type="Gene3D" id="2.40.110.10">
    <property type="entry name" value="Butyryl-CoA Dehydrogenase, subunit A, domain 2"/>
    <property type="match status" value="1"/>
</dbReference>
<feature type="domain" description="Acyl-CoA dehydrogenase/oxidase N-terminal" evidence="3">
    <location>
        <begin position="27"/>
        <end position="92"/>
    </location>
</feature>
<dbReference type="InterPro" id="IPR046373">
    <property type="entry name" value="Acyl-CoA_Oxase/DH_mid-dom_sf"/>
</dbReference>
<sequence>MTTIRTRTDLEARLLASVARVRPIAEAHADASNEAATLHPAVVEVMKQEGLFALAAPREVGGQGADGRTQLVVYEAMAHADPSAGWALMIGAIMNGMMGAYLPEAAARVIFAEGMPTSAGLQVPTGKARRVPGGFEVTGRWAFGSGIRHASWVYTAAVIEGPVEGGPPAFLQFAVPVKRVTIEDTWNTAFLRGSGSNHYRMEAVFVEEAFTCPYPAAPRRRGGAYFELPFIAMVTPGHIGFALGVARRALEEITAIAPRRIKAWHGEALAAQSSFRVELGRRRAALDAACALAREVVEMSMQKAEAGAPLSPEDWASVRAATTYTTEVAAEVTSFAFRAGGSSAIYAGTVLERCFRDIHAAAQHIAATDDAYDYAARVRMGETPSNPLLLPRGLA</sequence>
<evidence type="ECO:0000259" key="3">
    <source>
        <dbReference type="Pfam" id="PF02771"/>
    </source>
</evidence>
<dbReference type="Gene3D" id="1.10.540.10">
    <property type="entry name" value="Acyl-CoA dehydrogenase/oxidase, N-terminal domain"/>
    <property type="match status" value="1"/>
</dbReference>
<dbReference type="GO" id="GO:0050660">
    <property type="term" value="F:flavin adenine dinucleotide binding"/>
    <property type="evidence" value="ECO:0007669"/>
    <property type="project" value="InterPro"/>
</dbReference>
<dbReference type="Pfam" id="PF02771">
    <property type="entry name" value="Acyl-CoA_dh_N"/>
    <property type="match status" value="1"/>
</dbReference>
<accession>A0A6N7PRI2</accession>
<dbReference type="OrthoDB" id="2986495at2"/>
<evidence type="ECO:0000313" key="5">
    <source>
        <dbReference type="EMBL" id="MRG94593.1"/>
    </source>
</evidence>
<evidence type="ECO:0000313" key="6">
    <source>
        <dbReference type="Proteomes" id="UP000440224"/>
    </source>
</evidence>
<dbReference type="AlphaFoldDB" id="A0A6N7PRI2"/>
<dbReference type="InterPro" id="IPR013786">
    <property type="entry name" value="AcylCoA_DH/ox_N"/>
</dbReference>
<name>A0A6N7PRI2_9BACT</name>
<feature type="domain" description="Acyl-CoA dehydrogenase C-terminal" evidence="4">
    <location>
        <begin position="240"/>
        <end position="367"/>
    </location>
</feature>
<comment type="caution">
    <text evidence="5">The sequence shown here is derived from an EMBL/GenBank/DDBJ whole genome shotgun (WGS) entry which is preliminary data.</text>
</comment>
<evidence type="ECO:0000256" key="2">
    <source>
        <dbReference type="ARBA" id="ARBA00049661"/>
    </source>
</evidence>
<dbReference type="Pfam" id="PF08028">
    <property type="entry name" value="Acyl-CoA_dh_2"/>
    <property type="match status" value="1"/>
</dbReference>
<dbReference type="GO" id="GO:0033539">
    <property type="term" value="P:fatty acid beta-oxidation using acyl-CoA dehydrogenase"/>
    <property type="evidence" value="ECO:0007669"/>
    <property type="project" value="TreeGrafter"/>
</dbReference>
<dbReference type="SUPFAM" id="SSF47203">
    <property type="entry name" value="Acyl-CoA dehydrogenase C-terminal domain-like"/>
    <property type="match status" value="1"/>
</dbReference>
<dbReference type="GO" id="GO:0003995">
    <property type="term" value="F:acyl-CoA dehydrogenase activity"/>
    <property type="evidence" value="ECO:0007669"/>
    <property type="project" value="TreeGrafter"/>
</dbReference>
<evidence type="ECO:0000256" key="1">
    <source>
        <dbReference type="ARBA" id="ARBA00023002"/>
    </source>
</evidence>
<dbReference type="SUPFAM" id="SSF56645">
    <property type="entry name" value="Acyl-CoA dehydrogenase NM domain-like"/>
    <property type="match status" value="1"/>
</dbReference>
<proteinExistence type="inferred from homology"/>
<dbReference type="PIRSF" id="PIRSF016578">
    <property type="entry name" value="HsaA"/>
    <property type="match status" value="1"/>
</dbReference>
<dbReference type="Gene3D" id="1.20.140.10">
    <property type="entry name" value="Butyryl-CoA Dehydrogenase, subunit A, domain 3"/>
    <property type="match status" value="1"/>
</dbReference>
<comment type="similarity">
    <text evidence="2">Belongs to the HpaH/HsaA monooxygenase family.</text>
</comment>
<dbReference type="InterPro" id="IPR036250">
    <property type="entry name" value="AcylCo_DH-like_C"/>
</dbReference>
<dbReference type="PANTHER" id="PTHR48083">
    <property type="entry name" value="MEDIUM-CHAIN SPECIFIC ACYL-COA DEHYDROGENASE, MITOCHONDRIAL-RELATED"/>
    <property type="match status" value="1"/>
</dbReference>
<evidence type="ECO:0000259" key="4">
    <source>
        <dbReference type="Pfam" id="PF08028"/>
    </source>
</evidence>
<dbReference type="Proteomes" id="UP000440224">
    <property type="component" value="Unassembled WGS sequence"/>
</dbReference>
<dbReference type="EMBL" id="WJIE01000006">
    <property type="protein sequence ID" value="MRG94593.1"/>
    <property type="molecule type" value="Genomic_DNA"/>
</dbReference>
<gene>
    <name evidence="5" type="ORF">GF068_22120</name>
</gene>
<dbReference type="InterPro" id="IPR009100">
    <property type="entry name" value="AcylCoA_DH/oxidase_NM_dom_sf"/>
</dbReference>
<dbReference type="InterPro" id="IPR013107">
    <property type="entry name" value="Acyl-CoA_DH_C"/>
</dbReference>
<reference evidence="5 6" key="1">
    <citation type="submission" date="2019-10" db="EMBL/GenBank/DDBJ databases">
        <title>A soil myxobacterium in the family Polyangiaceae.</title>
        <authorList>
            <person name="Li Y."/>
            <person name="Wang J."/>
        </authorList>
    </citation>
    <scope>NUCLEOTIDE SEQUENCE [LARGE SCALE GENOMIC DNA]</scope>
    <source>
        <strain evidence="5 6">DSM 14734</strain>
    </source>
</reference>
<evidence type="ECO:0008006" key="7">
    <source>
        <dbReference type="Google" id="ProtNLM"/>
    </source>
</evidence>
<dbReference type="PANTHER" id="PTHR48083:SF5">
    <property type="entry name" value="NRGC PROTEIN"/>
    <property type="match status" value="1"/>
</dbReference>
<dbReference type="InterPro" id="IPR050741">
    <property type="entry name" value="Acyl-CoA_dehydrogenase"/>
</dbReference>
<dbReference type="GO" id="GO:0005737">
    <property type="term" value="C:cytoplasm"/>
    <property type="evidence" value="ECO:0007669"/>
    <property type="project" value="TreeGrafter"/>
</dbReference>
<keyword evidence="1" id="KW-0560">Oxidoreductase</keyword>
<protein>
    <recommendedName>
        <fullName evidence="7">Acyl-CoA dehydrogenase</fullName>
    </recommendedName>
</protein>
<organism evidence="5 6">
    <name type="scientific">Polyangium spumosum</name>
    <dbReference type="NCBI Taxonomy" id="889282"/>
    <lineage>
        <taxon>Bacteria</taxon>
        <taxon>Pseudomonadati</taxon>
        <taxon>Myxococcota</taxon>
        <taxon>Polyangia</taxon>
        <taxon>Polyangiales</taxon>
        <taxon>Polyangiaceae</taxon>
        <taxon>Polyangium</taxon>
    </lineage>
</organism>
<keyword evidence="6" id="KW-1185">Reference proteome</keyword>
<dbReference type="InterPro" id="IPR037069">
    <property type="entry name" value="AcylCoA_DH/ox_N_sf"/>
</dbReference>